<dbReference type="PANTHER" id="PTHR23513">
    <property type="entry name" value="INTEGRAL MEMBRANE EFFLUX PROTEIN-RELATED"/>
    <property type="match status" value="1"/>
</dbReference>
<feature type="transmembrane region" description="Helical" evidence="7">
    <location>
        <begin position="77"/>
        <end position="96"/>
    </location>
</feature>
<dbReference type="Proteomes" id="UP000181909">
    <property type="component" value="Unassembled WGS sequence"/>
</dbReference>
<feature type="transmembrane region" description="Helical" evidence="7">
    <location>
        <begin position="21"/>
        <end position="41"/>
    </location>
</feature>
<dbReference type="RefSeq" id="WP_072488861.1">
    <property type="nucleotide sequence ID" value="NZ_CP108276.1"/>
</dbReference>
<feature type="transmembrane region" description="Helical" evidence="7">
    <location>
        <begin position="102"/>
        <end position="120"/>
    </location>
</feature>
<evidence type="ECO:0000256" key="4">
    <source>
        <dbReference type="ARBA" id="ARBA00022989"/>
    </source>
</evidence>
<accession>A0A1K2F429</accession>
<dbReference type="CDD" id="cd06173">
    <property type="entry name" value="MFS_MefA_like"/>
    <property type="match status" value="1"/>
</dbReference>
<dbReference type="InterPro" id="IPR011701">
    <property type="entry name" value="MFS"/>
</dbReference>
<dbReference type="EMBL" id="FPJO01000030">
    <property type="protein sequence ID" value="SFY42481.1"/>
    <property type="molecule type" value="Genomic_DNA"/>
</dbReference>
<feature type="transmembrane region" description="Helical" evidence="7">
    <location>
        <begin position="275"/>
        <end position="292"/>
    </location>
</feature>
<feature type="region of interest" description="Disordered" evidence="6">
    <location>
        <begin position="388"/>
        <end position="419"/>
    </location>
</feature>
<feature type="transmembrane region" description="Helical" evidence="7">
    <location>
        <begin position="47"/>
        <end position="70"/>
    </location>
</feature>
<evidence type="ECO:0000313" key="9">
    <source>
        <dbReference type="Proteomes" id="UP000181909"/>
    </source>
</evidence>
<evidence type="ECO:0000256" key="1">
    <source>
        <dbReference type="ARBA" id="ARBA00004651"/>
    </source>
</evidence>
<dbReference type="SUPFAM" id="SSF103473">
    <property type="entry name" value="MFS general substrate transporter"/>
    <property type="match status" value="1"/>
</dbReference>
<evidence type="ECO:0000256" key="2">
    <source>
        <dbReference type="ARBA" id="ARBA00022475"/>
    </source>
</evidence>
<proteinExistence type="predicted"/>
<organism evidence="8 9">
    <name type="scientific">Streptomyces atratus</name>
    <dbReference type="NCBI Taxonomy" id="1893"/>
    <lineage>
        <taxon>Bacteria</taxon>
        <taxon>Bacillati</taxon>
        <taxon>Actinomycetota</taxon>
        <taxon>Actinomycetes</taxon>
        <taxon>Kitasatosporales</taxon>
        <taxon>Streptomycetaceae</taxon>
        <taxon>Streptomyces</taxon>
    </lineage>
</organism>
<feature type="transmembrane region" description="Helical" evidence="7">
    <location>
        <begin position="247"/>
        <end position="268"/>
    </location>
</feature>
<keyword evidence="2" id="KW-1003">Cell membrane</keyword>
<comment type="subcellular location">
    <subcellularLocation>
        <location evidence="1">Cell membrane</location>
        <topology evidence="1">Multi-pass membrane protein</topology>
    </subcellularLocation>
</comment>
<dbReference type="PANTHER" id="PTHR23513:SF11">
    <property type="entry name" value="STAPHYLOFERRIN A TRANSPORTER"/>
    <property type="match status" value="1"/>
</dbReference>
<keyword evidence="4 7" id="KW-1133">Transmembrane helix</keyword>
<feature type="transmembrane region" description="Helical" evidence="7">
    <location>
        <begin position="140"/>
        <end position="163"/>
    </location>
</feature>
<evidence type="ECO:0000313" key="8">
    <source>
        <dbReference type="EMBL" id="SFY42481.1"/>
    </source>
</evidence>
<feature type="transmembrane region" description="Helical" evidence="7">
    <location>
        <begin position="169"/>
        <end position="187"/>
    </location>
</feature>
<sequence length="419" mass="43102">MRTYRELFRTPQFGPFFATSAVQVAASTTSGLALGTLVYAATDSPLLAALSMFGSSLAQMIGATVLMSAADRLPPRAAMTGLALAFGLATAVLAVPGLPLPVVFAIILAEGVVAAVGGGVRYGLLNEVLPKDGYLLGRSVLNMCSGLMQIGGFALGGLLVATLSARGTLLIAAALYLTGAAVARFGLVRRAPRAAGRPSVAETWRINALLWSSGPRRRVYLALWVPNGLIVGCESLFVPYAPEQAGLLFAFAALGMLIGDTLAGRFFARQWRGRLATPLQLLLAVPYLFFAARPALPLAFALAVLASVGFSASLLFQERLMALVPDEFTGQALGLHSSGMLTMQGVAAALAGTVAQWTSPATAMTVMAAASIAVTLALTAAGRRAAGAVDEDGAGPGGCRDPHRTRQVSRRSAPGSGSA</sequence>
<keyword evidence="3 7" id="KW-0812">Transmembrane</keyword>
<dbReference type="InterPro" id="IPR036259">
    <property type="entry name" value="MFS_trans_sf"/>
</dbReference>
<evidence type="ECO:0000256" key="6">
    <source>
        <dbReference type="SAM" id="MobiDB-lite"/>
    </source>
</evidence>
<feature type="transmembrane region" description="Helical" evidence="7">
    <location>
        <begin position="219"/>
        <end position="241"/>
    </location>
</feature>
<evidence type="ECO:0000256" key="7">
    <source>
        <dbReference type="SAM" id="Phobius"/>
    </source>
</evidence>
<dbReference type="GO" id="GO:0005886">
    <property type="term" value="C:plasma membrane"/>
    <property type="evidence" value="ECO:0007669"/>
    <property type="project" value="UniProtKB-SubCell"/>
</dbReference>
<dbReference type="Pfam" id="PF07690">
    <property type="entry name" value="MFS_1"/>
    <property type="match status" value="1"/>
</dbReference>
<gene>
    <name evidence="8" type="ORF">SAMN02787144_103061</name>
</gene>
<dbReference type="Gene3D" id="1.20.1250.20">
    <property type="entry name" value="MFS general substrate transporter like domains"/>
    <property type="match status" value="1"/>
</dbReference>
<feature type="transmembrane region" description="Helical" evidence="7">
    <location>
        <begin position="357"/>
        <end position="378"/>
    </location>
</feature>
<evidence type="ECO:0000256" key="3">
    <source>
        <dbReference type="ARBA" id="ARBA00022692"/>
    </source>
</evidence>
<name>A0A1K2F429_STRAR</name>
<dbReference type="AlphaFoldDB" id="A0A1K2F429"/>
<evidence type="ECO:0000256" key="5">
    <source>
        <dbReference type="ARBA" id="ARBA00023136"/>
    </source>
</evidence>
<dbReference type="OrthoDB" id="3287459at2"/>
<keyword evidence="5 7" id="KW-0472">Membrane</keyword>
<protein>
    <submittedName>
        <fullName evidence="8">Predicted arabinose efflux permease, MFS family</fullName>
    </submittedName>
</protein>
<dbReference type="STRING" id="1893.SAMN02787144_103061"/>
<reference evidence="8 9" key="1">
    <citation type="submission" date="2016-11" db="EMBL/GenBank/DDBJ databases">
        <authorList>
            <person name="Jaros S."/>
            <person name="Januszkiewicz K."/>
            <person name="Wedrychowicz H."/>
        </authorList>
    </citation>
    <scope>NUCLEOTIDE SEQUENCE [LARGE SCALE GENOMIC DNA]</scope>
    <source>
        <strain evidence="8 9">OK807</strain>
    </source>
</reference>
<dbReference type="GO" id="GO:0022857">
    <property type="term" value="F:transmembrane transporter activity"/>
    <property type="evidence" value="ECO:0007669"/>
    <property type="project" value="InterPro"/>
</dbReference>